<dbReference type="AlphaFoldDB" id="A0A4U8YV34"/>
<dbReference type="InterPro" id="IPR050194">
    <property type="entry name" value="Glycosyltransferase_grp1"/>
</dbReference>
<keyword evidence="2" id="KW-0808">Transferase</keyword>
<dbReference type="Proteomes" id="UP000507962">
    <property type="component" value="Unassembled WGS sequence"/>
</dbReference>
<organism evidence="2 3">
    <name type="scientific">Desulfoluna butyratoxydans</name>
    <dbReference type="NCBI Taxonomy" id="231438"/>
    <lineage>
        <taxon>Bacteria</taxon>
        <taxon>Pseudomonadati</taxon>
        <taxon>Thermodesulfobacteriota</taxon>
        <taxon>Desulfobacteria</taxon>
        <taxon>Desulfobacterales</taxon>
        <taxon>Desulfolunaceae</taxon>
        <taxon>Desulfoluna</taxon>
    </lineage>
</organism>
<dbReference type="GO" id="GO:0016757">
    <property type="term" value="F:glycosyltransferase activity"/>
    <property type="evidence" value="ECO:0007669"/>
    <property type="project" value="UniProtKB-ARBA"/>
</dbReference>
<sequence>MNIISPMADGNGAYILHKHIERHLPGYKVKGYSPYLTLFPFLLKTIHIPQKTNLIHTTPDYAPFFVSKDKPLVITFHGYSLDSATGHYNSVLQNVHYSTTLKLFTHLAIKQARTITAVSKHTASLIIKNHKLSKPVHVIYNGIDETTFRPISKNNTTNKINILFSGNLKRQKGAHWLPEIRNKCTGNLAFHATSGLMDIPRNLEGITSVGRFRHDDMPHLYNAMDILLMPTVREGFGLAVAEAMACGLPVVATNCSALPELVDHGKGGFLCPPGDTDDFAEKLGILVDSPQLRKEMGEYNRSKIESHFTLRRMLTGYRDLFESIL</sequence>
<keyword evidence="3" id="KW-1185">Reference proteome</keyword>
<evidence type="ECO:0000313" key="2">
    <source>
        <dbReference type="EMBL" id="VFQ47289.1"/>
    </source>
</evidence>
<evidence type="ECO:0000313" key="3">
    <source>
        <dbReference type="Proteomes" id="UP000507962"/>
    </source>
</evidence>
<evidence type="ECO:0000259" key="1">
    <source>
        <dbReference type="Pfam" id="PF13439"/>
    </source>
</evidence>
<dbReference type="EMBL" id="CAADHO010000015">
    <property type="protein sequence ID" value="VFQ47289.1"/>
    <property type="molecule type" value="Genomic_DNA"/>
</dbReference>
<dbReference type="Gene3D" id="3.40.50.2000">
    <property type="entry name" value="Glycogen Phosphorylase B"/>
    <property type="match status" value="2"/>
</dbReference>
<name>A0A4U8YV34_9BACT</name>
<dbReference type="PANTHER" id="PTHR45947:SF3">
    <property type="entry name" value="SULFOQUINOVOSYL TRANSFERASE SQD2"/>
    <property type="match status" value="1"/>
</dbReference>
<dbReference type="Pfam" id="PF13439">
    <property type="entry name" value="Glyco_transf_4"/>
    <property type="match status" value="1"/>
</dbReference>
<accession>A0A4U8YV34</accession>
<protein>
    <submittedName>
        <fullName evidence="2">Glycosyl transferases group 1</fullName>
    </submittedName>
</protein>
<proteinExistence type="predicted"/>
<dbReference type="Pfam" id="PF13692">
    <property type="entry name" value="Glyco_trans_1_4"/>
    <property type="match status" value="1"/>
</dbReference>
<dbReference type="SUPFAM" id="SSF53756">
    <property type="entry name" value="UDP-Glycosyltransferase/glycogen phosphorylase"/>
    <property type="match status" value="1"/>
</dbReference>
<feature type="domain" description="Glycosyltransferase subfamily 4-like N-terminal" evidence="1">
    <location>
        <begin position="25"/>
        <end position="145"/>
    </location>
</feature>
<dbReference type="CDD" id="cd03801">
    <property type="entry name" value="GT4_PimA-like"/>
    <property type="match status" value="1"/>
</dbReference>
<dbReference type="InterPro" id="IPR028098">
    <property type="entry name" value="Glyco_trans_4-like_N"/>
</dbReference>
<dbReference type="RefSeq" id="WP_246317932.1">
    <property type="nucleotide sequence ID" value="NZ_CAADHO010000015.1"/>
</dbReference>
<dbReference type="PANTHER" id="PTHR45947">
    <property type="entry name" value="SULFOQUINOVOSYL TRANSFERASE SQD2"/>
    <property type="match status" value="1"/>
</dbReference>
<reference evidence="2 3" key="1">
    <citation type="submission" date="2019-03" db="EMBL/GenBank/DDBJ databases">
        <authorList>
            <person name="Nijsse B."/>
        </authorList>
    </citation>
    <scope>NUCLEOTIDE SEQUENCE [LARGE SCALE GENOMIC DNA]</scope>
    <source>
        <strain evidence="2">Desulfoluna butyratoxydans MSL71</strain>
    </source>
</reference>
<gene>
    <name evidence="2" type="ORF">MSL71_49840</name>
</gene>